<dbReference type="SUPFAM" id="SSF52540">
    <property type="entry name" value="P-loop containing nucleoside triphosphate hydrolases"/>
    <property type="match status" value="1"/>
</dbReference>
<evidence type="ECO:0000259" key="12">
    <source>
        <dbReference type="PROSITE" id="PS51194"/>
    </source>
</evidence>
<dbReference type="Gene3D" id="3.40.50.300">
    <property type="entry name" value="P-loop containing nucleotide triphosphate hydrolases"/>
    <property type="match status" value="2"/>
</dbReference>
<dbReference type="CDD" id="cd00268">
    <property type="entry name" value="DEADc"/>
    <property type="match status" value="1"/>
</dbReference>
<name>A0A8J6NMY4_9CHLR</name>
<evidence type="ECO:0000256" key="3">
    <source>
        <dbReference type="ARBA" id="ARBA00022741"/>
    </source>
</evidence>
<reference evidence="14 15" key="1">
    <citation type="submission" date="2020-08" db="EMBL/GenBank/DDBJ databases">
        <title>Bridging the membrane lipid divide: bacteria of the FCB group superphylum have the potential to synthesize archaeal ether lipids.</title>
        <authorList>
            <person name="Villanueva L."/>
            <person name="Von Meijenfeldt F.A.B."/>
            <person name="Westbye A.B."/>
            <person name="Yadav S."/>
            <person name="Hopmans E.C."/>
            <person name="Dutilh B.E."/>
            <person name="Sinninghe Damste J.S."/>
        </authorList>
    </citation>
    <scope>NUCLEOTIDE SEQUENCE [LARGE SCALE GENOMIC DNA]</scope>
    <source>
        <strain evidence="14">NIOZ-UU36</strain>
    </source>
</reference>
<comment type="similarity">
    <text evidence="7">Belongs to the DEAD box helicase family.</text>
</comment>
<feature type="region of interest" description="Disordered" evidence="10">
    <location>
        <begin position="427"/>
        <end position="477"/>
    </location>
</feature>
<protein>
    <recommendedName>
        <fullName evidence="1">RNA helicase</fullName>
        <ecNumber evidence="1">3.6.4.13</ecNumber>
    </recommendedName>
</protein>
<dbReference type="Pfam" id="PF03880">
    <property type="entry name" value="DbpA"/>
    <property type="match status" value="1"/>
</dbReference>
<dbReference type="Pfam" id="PF00270">
    <property type="entry name" value="DEAD"/>
    <property type="match status" value="1"/>
</dbReference>
<dbReference type="CDD" id="cd18787">
    <property type="entry name" value="SF2_C_DEAD"/>
    <property type="match status" value="1"/>
</dbReference>
<evidence type="ECO:0000259" key="13">
    <source>
        <dbReference type="PROSITE" id="PS51195"/>
    </source>
</evidence>
<keyword evidence="2" id="KW-0963">Cytoplasm</keyword>
<evidence type="ECO:0000256" key="10">
    <source>
        <dbReference type="SAM" id="MobiDB-lite"/>
    </source>
</evidence>
<dbReference type="InterPro" id="IPR012677">
    <property type="entry name" value="Nucleotide-bd_a/b_plait_sf"/>
</dbReference>
<dbReference type="InterPro" id="IPR044742">
    <property type="entry name" value="DEAD/DEAH_RhlB"/>
</dbReference>
<dbReference type="InterPro" id="IPR014001">
    <property type="entry name" value="Helicase_ATP-bd"/>
</dbReference>
<dbReference type="GO" id="GO:0016787">
    <property type="term" value="F:hydrolase activity"/>
    <property type="evidence" value="ECO:0007669"/>
    <property type="project" value="UniProtKB-KW"/>
</dbReference>
<gene>
    <name evidence="14" type="ORF">H8E29_12210</name>
</gene>
<dbReference type="AlphaFoldDB" id="A0A8J6NMY4"/>
<keyword evidence="6" id="KW-0067">ATP-binding</keyword>
<dbReference type="SMART" id="SM00490">
    <property type="entry name" value="HELICc"/>
    <property type="match status" value="1"/>
</dbReference>
<evidence type="ECO:0000256" key="1">
    <source>
        <dbReference type="ARBA" id="ARBA00012552"/>
    </source>
</evidence>
<accession>A0A8J6NMY4</accession>
<dbReference type="EMBL" id="JACNJN010000136">
    <property type="protein sequence ID" value="MBC8336022.1"/>
    <property type="molecule type" value="Genomic_DNA"/>
</dbReference>
<keyword evidence="3" id="KW-0547">Nucleotide-binding</keyword>
<feature type="domain" description="Helicase C-terminal" evidence="12">
    <location>
        <begin position="215"/>
        <end position="381"/>
    </location>
</feature>
<dbReference type="GO" id="GO:0005840">
    <property type="term" value="C:ribosome"/>
    <property type="evidence" value="ECO:0007669"/>
    <property type="project" value="TreeGrafter"/>
</dbReference>
<feature type="short sequence motif" description="Q motif" evidence="9">
    <location>
        <begin position="3"/>
        <end position="31"/>
    </location>
</feature>
<evidence type="ECO:0000256" key="9">
    <source>
        <dbReference type="PROSITE-ProRule" id="PRU00552"/>
    </source>
</evidence>
<evidence type="ECO:0000256" key="2">
    <source>
        <dbReference type="ARBA" id="ARBA00022490"/>
    </source>
</evidence>
<dbReference type="InterPro" id="IPR014014">
    <property type="entry name" value="RNA_helicase_DEAD_Q_motif"/>
</dbReference>
<keyword evidence="4" id="KW-0378">Hydrolase</keyword>
<dbReference type="InterPro" id="IPR001650">
    <property type="entry name" value="Helicase_C-like"/>
</dbReference>
<dbReference type="FunFam" id="3.40.50.300:FF:000108">
    <property type="entry name" value="ATP-dependent RNA helicase RhlE"/>
    <property type="match status" value="1"/>
</dbReference>
<dbReference type="SMART" id="SM00487">
    <property type="entry name" value="DEXDc"/>
    <property type="match status" value="1"/>
</dbReference>
<dbReference type="Pfam" id="PF00271">
    <property type="entry name" value="Helicase_C"/>
    <property type="match status" value="1"/>
</dbReference>
<evidence type="ECO:0000256" key="8">
    <source>
        <dbReference type="ARBA" id="ARBA00047984"/>
    </source>
</evidence>
<dbReference type="PROSITE" id="PS51194">
    <property type="entry name" value="HELICASE_CTER"/>
    <property type="match status" value="1"/>
</dbReference>
<dbReference type="GO" id="GO:0009409">
    <property type="term" value="P:response to cold"/>
    <property type="evidence" value="ECO:0007669"/>
    <property type="project" value="TreeGrafter"/>
</dbReference>
<dbReference type="PANTHER" id="PTHR47963">
    <property type="entry name" value="DEAD-BOX ATP-DEPENDENT RNA HELICASE 47, MITOCHONDRIAL"/>
    <property type="match status" value="1"/>
</dbReference>
<evidence type="ECO:0000313" key="15">
    <source>
        <dbReference type="Proteomes" id="UP000614469"/>
    </source>
</evidence>
<dbReference type="Gene3D" id="3.30.70.330">
    <property type="match status" value="1"/>
</dbReference>
<dbReference type="InterPro" id="IPR011545">
    <property type="entry name" value="DEAD/DEAH_box_helicase_dom"/>
</dbReference>
<dbReference type="InterPro" id="IPR050547">
    <property type="entry name" value="DEAD_box_RNA_helicases"/>
</dbReference>
<dbReference type="InterPro" id="IPR027417">
    <property type="entry name" value="P-loop_NTPase"/>
</dbReference>
<dbReference type="PROSITE" id="PS51195">
    <property type="entry name" value="Q_MOTIF"/>
    <property type="match status" value="1"/>
</dbReference>
<dbReference type="PROSITE" id="PS51192">
    <property type="entry name" value="HELICASE_ATP_BIND_1"/>
    <property type="match status" value="1"/>
</dbReference>
<keyword evidence="5 14" id="KW-0347">Helicase</keyword>
<evidence type="ECO:0000259" key="11">
    <source>
        <dbReference type="PROSITE" id="PS51192"/>
    </source>
</evidence>
<dbReference type="PANTHER" id="PTHR47963:SF8">
    <property type="entry name" value="ATP-DEPENDENT RNA HELICASE DEAD"/>
    <property type="match status" value="1"/>
</dbReference>
<organism evidence="14 15">
    <name type="scientific">Candidatus Desulfolinea nitratireducens</name>
    <dbReference type="NCBI Taxonomy" id="2841698"/>
    <lineage>
        <taxon>Bacteria</taxon>
        <taxon>Bacillati</taxon>
        <taxon>Chloroflexota</taxon>
        <taxon>Anaerolineae</taxon>
        <taxon>Anaerolineales</taxon>
        <taxon>Anaerolineales incertae sedis</taxon>
        <taxon>Candidatus Desulfolinea</taxon>
    </lineage>
</organism>
<feature type="domain" description="DEAD-box RNA helicase Q" evidence="13">
    <location>
        <begin position="3"/>
        <end position="31"/>
    </location>
</feature>
<comment type="caution">
    <text evidence="14">The sequence shown here is derived from an EMBL/GenBank/DDBJ whole genome shotgun (WGS) entry which is preliminary data.</text>
</comment>
<dbReference type="Proteomes" id="UP000614469">
    <property type="component" value="Unassembled WGS sequence"/>
</dbReference>
<feature type="domain" description="Helicase ATP-binding" evidence="11">
    <location>
        <begin position="34"/>
        <end position="204"/>
    </location>
</feature>
<evidence type="ECO:0000256" key="6">
    <source>
        <dbReference type="ARBA" id="ARBA00022840"/>
    </source>
</evidence>
<evidence type="ECO:0000313" key="14">
    <source>
        <dbReference type="EMBL" id="MBC8336022.1"/>
    </source>
</evidence>
<proteinExistence type="inferred from homology"/>
<comment type="catalytic activity">
    <reaction evidence="8">
        <text>ATP + H2O = ADP + phosphate + H(+)</text>
        <dbReference type="Rhea" id="RHEA:13065"/>
        <dbReference type="ChEBI" id="CHEBI:15377"/>
        <dbReference type="ChEBI" id="CHEBI:15378"/>
        <dbReference type="ChEBI" id="CHEBI:30616"/>
        <dbReference type="ChEBI" id="CHEBI:43474"/>
        <dbReference type="ChEBI" id="CHEBI:456216"/>
        <dbReference type="EC" id="3.6.4.13"/>
    </reaction>
</comment>
<evidence type="ECO:0000256" key="5">
    <source>
        <dbReference type="ARBA" id="ARBA00022806"/>
    </source>
</evidence>
<evidence type="ECO:0000256" key="4">
    <source>
        <dbReference type="ARBA" id="ARBA00022801"/>
    </source>
</evidence>
<dbReference type="GO" id="GO:0005524">
    <property type="term" value="F:ATP binding"/>
    <property type="evidence" value="ECO:0007669"/>
    <property type="project" value="UniProtKB-KW"/>
</dbReference>
<evidence type="ECO:0000256" key="7">
    <source>
        <dbReference type="ARBA" id="ARBA00038437"/>
    </source>
</evidence>
<sequence>MTTQFSDLNLHPDLMQALEKAGYTEPTPIQAQMIPIMLTGVDVIGQAQTGTGKTAAFALPILQNLIPGQRKPQALILSPTRELAMQVAKAFETYGAYSDVRVLAIYGGSSYGRQISALKRGVDVVVGTPGRLLDLLKRKSLDLSAVTTLVLDEGDEMLSMGFIDDIETLLDATSLRRQIALFSATMPTAIRRLASKYLNEPQSIVIKDKQLTVAAIEQRYYVVNQRDKLAAITRIFETEDVSRALIFARTRAGTGELANALASRGFSADMINGDLSQDARERVMSRFKNDQVKVLVATDVAARGLDIDDISHVFNYDLPDDPEVFVHRIGRTGRAGKEGIAITLFTPKETSMLRRIEGYTRQKQTKANLPSKSEIQKKRKMQIVERMEVWLNRGRYKNELEMVNEMVEAGHDPLEIAAAAMRIVRESEKQRPIESIGEVREWNSRRDPSGSRNSRNNRDKGRGRKSVRENFSTKRSHEAGMVRLNLDKGRSDGLRPSDVVGAIAHHANIPGKVIGAIHIQDQQTMVDVPEQFVDQVLSKNGTYRLRKEVIAVERA</sequence>
<dbReference type="GO" id="GO:0005829">
    <property type="term" value="C:cytosol"/>
    <property type="evidence" value="ECO:0007669"/>
    <property type="project" value="TreeGrafter"/>
</dbReference>
<feature type="compositionally biased region" description="Basic and acidic residues" evidence="10">
    <location>
        <begin position="427"/>
        <end position="449"/>
    </location>
</feature>
<dbReference type="EC" id="3.6.4.13" evidence="1"/>
<dbReference type="InterPro" id="IPR005580">
    <property type="entry name" value="DbpA/CsdA_RNA-bd_dom"/>
</dbReference>
<feature type="compositionally biased region" description="Basic and acidic residues" evidence="10">
    <location>
        <begin position="456"/>
        <end position="477"/>
    </location>
</feature>
<dbReference type="GO" id="GO:0033592">
    <property type="term" value="F:RNA strand annealing activity"/>
    <property type="evidence" value="ECO:0007669"/>
    <property type="project" value="TreeGrafter"/>
</dbReference>
<dbReference type="GO" id="GO:0003724">
    <property type="term" value="F:RNA helicase activity"/>
    <property type="evidence" value="ECO:0007669"/>
    <property type="project" value="UniProtKB-EC"/>
</dbReference>